<evidence type="ECO:0000313" key="3">
    <source>
        <dbReference type="Proteomes" id="UP000663834"/>
    </source>
</evidence>
<feature type="region of interest" description="Disordered" evidence="1">
    <location>
        <begin position="1"/>
        <end position="59"/>
    </location>
</feature>
<protein>
    <submittedName>
        <fullName evidence="2">Uncharacterized protein</fullName>
    </submittedName>
</protein>
<comment type="caution">
    <text evidence="2">The sequence shown here is derived from an EMBL/GenBank/DDBJ whole genome shotgun (WGS) entry which is preliminary data.</text>
</comment>
<dbReference type="AlphaFoldDB" id="A0A815MR29"/>
<dbReference type="EMBL" id="CAJNOW010004607">
    <property type="protein sequence ID" value="CAF1423189.1"/>
    <property type="molecule type" value="Genomic_DNA"/>
</dbReference>
<dbReference type="Proteomes" id="UP000663834">
    <property type="component" value="Unassembled WGS sequence"/>
</dbReference>
<name>A0A815MR29_9BILA</name>
<evidence type="ECO:0000256" key="1">
    <source>
        <dbReference type="SAM" id="MobiDB-lite"/>
    </source>
</evidence>
<accession>A0A815MR29</accession>
<feature type="compositionally biased region" description="Polar residues" evidence="1">
    <location>
        <begin position="10"/>
        <end position="28"/>
    </location>
</feature>
<proteinExistence type="predicted"/>
<sequence>MPPKKVGTDANKQGQNSINLTNAQQGQTAVADVRETMAMSHSPRTKGPAETKISSGTKTGFEKQSSFSIAPLILESVKLIKLQLNDILKQHLKDLRISDIQLNRTGIFTIYAIDVNSVNRLLNELTPILATNGKVTVPILMARFDDSPSSSVCSFSIPSEVIREILLLQMFSPPITDIVEISNSLDDDFPLQIDTLPVKESVTVTSKTTTATTSADSSSSTTINKLVQNLKRSMVIQFEFF</sequence>
<evidence type="ECO:0000313" key="2">
    <source>
        <dbReference type="EMBL" id="CAF1423189.1"/>
    </source>
</evidence>
<organism evidence="2 3">
    <name type="scientific">Rotaria magnacalcarata</name>
    <dbReference type="NCBI Taxonomy" id="392030"/>
    <lineage>
        <taxon>Eukaryota</taxon>
        <taxon>Metazoa</taxon>
        <taxon>Spiralia</taxon>
        <taxon>Gnathifera</taxon>
        <taxon>Rotifera</taxon>
        <taxon>Eurotatoria</taxon>
        <taxon>Bdelloidea</taxon>
        <taxon>Philodinida</taxon>
        <taxon>Philodinidae</taxon>
        <taxon>Rotaria</taxon>
    </lineage>
</organism>
<gene>
    <name evidence="2" type="ORF">KQP761_LOCUS10666</name>
</gene>
<reference evidence="2" key="1">
    <citation type="submission" date="2021-02" db="EMBL/GenBank/DDBJ databases">
        <authorList>
            <person name="Nowell W R."/>
        </authorList>
    </citation>
    <scope>NUCLEOTIDE SEQUENCE</scope>
</reference>